<gene>
    <name evidence="2" type="ORF">GV828_03170</name>
</gene>
<dbReference type="RefSeq" id="WP_166536026.1">
    <property type="nucleotide sequence ID" value="NZ_JAABLM010000003.1"/>
</dbReference>
<sequence>MKASLFFLIEFMFFLATPTLVCAIDKEVKTISLNNSNEEEEITIQHISSRDFQQLQQSNTFNLDSQSNKLHYFNPYFIIKKPILPVYAPPPETV</sequence>
<keyword evidence="1" id="KW-0732">Signal</keyword>
<protein>
    <recommendedName>
        <fullName evidence="4">Transmembrane protein</fullName>
    </recommendedName>
</protein>
<evidence type="ECO:0000256" key="1">
    <source>
        <dbReference type="SAM" id="SignalP"/>
    </source>
</evidence>
<proteinExistence type="predicted"/>
<accession>A0ABW9Z6B8</accession>
<evidence type="ECO:0000313" key="3">
    <source>
        <dbReference type="Proteomes" id="UP000798602"/>
    </source>
</evidence>
<organism evidence="2 3">
    <name type="scientific">Flavobacterium ichthyis</name>
    <dbReference type="NCBI Taxonomy" id="2698827"/>
    <lineage>
        <taxon>Bacteria</taxon>
        <taxon>Pseudomonadati</taxon>
        <taxon>Bacteroidota</taxon>
        <taxon>Flavobacteriia</taxon>
        <taxon>Flavobacteriales</taxon>
        <taxon>Flavobacteriaceae</taxon>
        <taxon>Flavobacterium</taxon>
    </lineage>
</organism>
<dbReference type="Proteomes" id="UP000798602">
    <property type="component" value="Unassembled WGS sequence"/>
</dbReference>
<keyword evidence="3" id="KW-1185">Reference proteome</keyword>
<feature type="signal peptide" evidence="1">
    <location>
        <begin position="1"/>
        <end position="23"/>
    </location>
</feature>
<feature type="chain" id="PRO_5045538870" description="Transmembrane protein" evidence="1">
    <location>
        <begin position="24"/>
        <end position="94"/>
    </location>
</feature>
<reference evidence="3" key="1">
    <citation type="submission" date="2020-01" db="EMBL/GenBank/DDBJ databases">
        <title>Sphingomonas sp. strain CSW-10.</title>
        <authorList>
            <person name="Chen W.-M."/>
        </authorList>
    </citation>
    <scope>NUCLEOTIDE SEQUENCE [LARGE SCALE GENOMIC DNA]</scope>
    <source>
        <strain evidence="3">NST-5</strain>
    </source>
</reference>
<name>A0ABW9Z6B8_9FLAO</name>
<comment type="caution">
    <text evidence="2">The sequence shown here is derived from an EMBL/GenBank/DDBJ whole genome shotgun (WGS) entry which is preliminary data.</text>
</comment>
<dbReference type="EMBL" id="JAABLM010000003">
    <property type="protein sequence ID" value="NBL64199.1"/>
    <property type="molecule type" value="Genomic_DNA"/>
</dbReference>
<evidence type="ECO:0008006" key="4">
    <source>
        <dbReference type="Google" id="ProtNLM"/>
    </source>
</evidence>
<evidence type="ECO:0000313" key="2">
    <source>
        <dbReference type="EMBL" id="NBL64199.1"/>
    </source>
</evidence>